<name>A0AAE4DNX9_9ENTR</name>
<dbReference type="AlphaFoldDB" id="A0AAE4DNX9"/>
<gene>
    <name evidence="1" type="ORF">O7047_12150</name>
</gene>
<evidence type="ECO:0000313" key="1">
    <source>
        <dbReference type="EMBL" id="MDR9890976.1"/>
    </source>
</evidence>
<proteinExistence type="predicted"/>
<dbReference type="EMBL" id="JAQGEC010000010">
    <property type="protein sequence ID" value="MDR9890976.1"/>
    <property type="molecule type" value="Genomic_DNA"/>
</dbReference>
<reference evidence="1" key="1">
    <citation type="submission" date="2022-12" db="EMBL/GenBank/DDBJ databases">
        <title>NDM-1 containing novel ST 2018 Pseudenterobacter timonensis.</title>
        <authorList>
            <person name="Halder G."/>
            <person name="Mandal S."/>
            <person name="Dutta S."/>
        </authorList>
    </citation>
    <scope>NUCLEOTIDE SEQUENCE</scope>
    <source>
        <strain evidence="1">CNCI147</strain>
    </source>
</reference>
<comment type="caution">
    <text evidence="1">The sequence shown here is derived from an EMBL/GenBank/DDBJ whole genome shotgun (WGS) entry which is preliminary data.</text>
</comment>
<accession>A0AAE4DNX9</accession>
<organism evidence="1 2">
    <name type="scientific">Pseudenterobacter timonensis</name>
    <dbReference type="NCBI Taxonomy" id="1755099"/>
    <lineage>
        <taxon>Bacteria</taxon>
        <taxon>Pseudomonadati</taxon>
        <taxon>Pseudomonadota</taxon>
        <taxon>Gammaproteobacteria</taxon>
        <taxon>Enterobacterales</taxon>
        <taxon>Enterobacteriaceae</taxon>
        <taxon>Pseudenterobacter</taxon>
    </lineage>
</organism>
<sequence>MISPVRQNVFERAANTPALSARELALLLCGLDLRLKTAAIPDDLREYYDVWLYMVTRQIRAAGLQAQGKSRQLYPADEMFALAHLMTDEIITPGPIRVRCLQAVTTIASQNQARNWLMRLGGPPLLELGLTLRRNQRGQYRKTVEQENTDRLLFLLILLLVKNSRGSYGTPESPRLAGIWRDIRTLAECEGLPAEGLSRITIYGKLKSALAISRH</sequence>
<dbReference type="Proteomes" id="UP001248822">
    <property type="component" value="Unassembled WGS sequence"/>
</dbReference>
<protein>
    <submittedName>
        <fullName evidence="1">Uncharacterized protein</fullName>
    </submittedName>
</protein>
<dbReference type="RefSeq" id="WP_310826386.1">
    <property type="nucleotide sequence ID" value="NZ_JAQGEC010000010.1"/>
</dbReference>
<evidence type="ECO:0000313" key="2">
    <source>
        <dbReference type="Proteomes" id="UP001248822"/>
    </source>
</evidence>